<dbReference type="EMBL" id="FODV01000042">
    <property type="protein sequence ID" value="SEP30977.1"/>
    <property type="molecule type" value="Genomic_DNA"/>
</dbReference>
<evidence type="ECO:0000256" key="1">
    <source>
        <dbReference type="SAM" id="MobiDB-lite"/>
    </source>
</evidence>
<feature type="region of interest" description="Disordered" evidence="1">
    <location>
        <begin position="61"/>
        <end position="82"/>
    </location>
</feature>
<dbReference type="AlphaFoldDB" id="A0A1H8WU70"/>
<gene>
    <name evidence="2" type="ORF">SAMN04487948_14213</name>
</gene>
<evidence type="ECO:0000313" key="3">
    <source>
        <dbReference type="Proteomes" id="UP000199126"/>
    </source>
</evidence>
<organism evidence="2 3">
    <name type="scientific">Halogranum amylolyticum</name>
    <dbReference type="NCBI Taxonomy" id="660520"/>
    <lineage>
        <taxon>Archaea</taxon>
        <taxon>Methanobacteriati</taxon>
        <taxon>Methanobacteriota</taxon>
        <taxon>Stenosarchaea group</taxon>
        <taxon>Halobacteria</taxon>
        <taxon>Halobacteriales</taxon>
        <taxon>Haloferacaceae</taxon>
    </lineage>
</organism>
<evidence type="ECO:0000313" key="2">
    <source>
        <dbReference type="EMBL" id="SEP30977.1"/>
    </source>
</evidence>
<protein>
    <submittedName>
        <fullName evidence="2">Uncharacterized protein</fullName>
    </submittedName>
</protein>
<sequence length="82" mass="9235">MKSQPIYRCSDGCYYGDVEIWERLESGTWTPCCWDTEAGTEWMETEDGELLVLEPVSRRDLPDGVSTERVTAGTAVSQQPSE</sequence>
<keyword evidence="3" id="KW-1185">Reference proteome</keyword>
<accession>A0A1H8WU70</accession>
<proteinExistence type="predicted"/>
<reference evidence="3" key="1">
    <citation type="submission" date="2016-10" db="EMBL/GenBank/DDBJ databases">
        <authorList>
            <person name="Varghese N."/>
            <person name="Submissions S."/>
        </authorList>
    </citation>
    <scope>NUCLEOTIDE SEQUENCE [LARGE SCALE GENOMIC DNA]</scope>
    <source>
        <strain evidence="3">CGMCC 1.10121</strain>
    </source>
</reference>
<name>A0A1H8WU70_9EURY</name>
<dbReference type="Proteomes" id="UP000199126">
    <property type="component" value="Unassembled WGS sequence"/>
</dbReference>